<protein>
    <submittedName>
        <fullName evidence="2">ARAD1B19624p</fullName>
    </submittedName>
</protein>
<name>A0A060T7J2_BLAAD</name>
<feature type="compositionally biased region" description="Low complexity" evidence="1">
    <location>
        <begin position="14"/>
        <end position="24"/>
    </location>
</feature>
<dbReference type="EMBL" id="HG937692">
    <property type="protein sequence ID" value="CDP36729.1"/>
    <property type="molecule type" value="Genomic_DNA"/>
</dbReference>
<dbReference type="Pfam" id="PF17234">
    <property type="entry name" value="MPM1"/>
    <property type="match status" value="2"/>
</dbReference>
<dbReference type="AlphaFoldDB" id="A0A060T7J2"/>
<proteinExistence type="predicted"/>
<accession>A0A060T7J2</accession>
<reference evidence="2" key="1">
    <citation type="submission" date="2014-02" db="EMBL/GenBank/DDBJ databases">
        <authorList>
            <person name="Genoscope - CEA"/>
        </authorList>
    </citation>
    <scope>NUCLEOTIDE SEQUENCE</scope>
    <source>
        <strain evidence="2">LS3</strain>
    </source>
</reference>
<evidence type="ECO:0000256" key="1">
    <source>
        <dbReference type="SAM" id="MobiDB-lite"/>
    </source>
</evidence>
<dbReference type="PhylomeDB" id="A0A060T7J2"/>
<feature type="region of interest" description="Disordered" evidence="1">
    <location>
        <begin position="1"/>
        <end position="24"/>
    </location>
</feature>
<reference evidence="2" key="2">
    <citation type="submission" date="2014-06" db="EMBL/GenBank/DDBJ databases">
        <title>The complete genome of Blastobotrys (Arxula) adeninivorans LS3 - a yeast of biotechnological interest.</title>
        <authorList>
            <person name="Kunze G."/>
            <person name="Gaillardin C."/>
            <person name="Czernicka M."/>
            <person name="Durrens P."/>
            <person name="Martin T."/>
            <person name="Boer E."/>
            <person name="Gabaldon T."/>
            <person name="Cruz J."/>
            <person name="Talla E."/>
            <person name="Marck C."/>
            <person name="Goffeau A."/>
            <person name="Barbe V."/>
            <person name="Baret P."/>
            <person name="Baronian K."/>
            <person name="Beier S."/>
            <person name="Bleykasten C."/>
            <person name="Bode R."/>
            <person name="Casaregola S."/>
            <person name="Despons L."/>
            <person name="Fairhead C."/>
            <person name="Giersberg M."/>
            <person name="Gierski P."/>
            <person name="Hahnel U."/>
            <person name="Hartmann A."/>
            <person name="Jankowska D."/>
            <person name="Jubin C."/>
            <person name="Jung P."/>
            <person name="Lafontaine I."/>
            <person name="Leh-Louis V."/>
            <person name="Lemaire M."/>
            <person name="Marcet-Houben M."/>
            <person name="Mascher M."/>
            <person name="Morel G."/>
            <person name="Richard G.-F."/>
            <person name="Riechen J."/>
            <person name="Sacerdot C."/>
            <person name="Sarkar A."/>
            <person name="Savel G."/>
            <person name="Schacherer J."/>
            <person name="Sherman D."/>
            <person name="Straub M.-L."/>
            <person name="Stein N."/>
            <person name="Thierry A."/>
            <person name="Trautwein-Schult A."/>
            <person name="Westhof E."/>
            <person name="Worch S."/>
            <person name="Dujon B."/>
            <person name="Souciet J.-L."/>
            <person name="Wincker P."/>
            <person name="Scholz U."/>
            <person name="Neuveglise N."/>
        </authorList>
    </citation>
    <scope>NUCLEOTIDE SEQUENCE</scope>
    <source>
        <strain evidence="2">LS3</strain>
    </source>
</reference>
<organism evidence="2">
    <name type="scientific">Blastobotrys adeninivorans</name>
    <name type="common">Yeast</name>
    <name type="synonym">Arxula adeninivorans</name>
    <dbReference type="NCBI Taxonomy" id="409370"/>
    <lineage>
        <taxon>Eukaryota</taxon>
        <taxon>Fungi</taxon>
        <taxon>Dikarya</taxon>
        <taxon>Ascomycota</taxon>
        <taxon>Saccharomycotina</taxon>
        <taxon>Dipodascomycetes</taxon>
        <taxon>Dipodascales</taxon>
        <taxon>Trichomonascaceae</taxon>
        <taxon>Blastobotrys</taxon>
    </lineage>
</organism>
<gene>
    <name evidence="2" type="ORF">GNLVRS02_ARAD1B19624g</name>
</gene>
<sequence length="249" mass="28837">MFGSNKRNSDDSSPDSQSDSSSKVDDLLNSLWSVNNFNKDEFNELRDKTMDRMQDLMSSYSDKVQGSLEEHFPWVFSLSSPFFTGREDSAENLWSYPVPSARQYDQCIDAGGKSAWNKDGLWRCLFPQNPEYNNKDKWFSDYSGFLDWRRHMRQVAVKERQQRELEAKKEHESVQNALTKPARFISESDAESAGKRVVSTSVTSETITNNEGQLETKRRVEKWYDDGTKSVKETIENGENKGSSGWFWR</sequence>
<evidence type="ECO:0000313" key="2">
    <source>
        <dbReference type="EMBL" id="CDP36729.1"/>
    </source>
</evidence>
<dbReference type="InterPro" id="IPR035187">
    <property type="entry name" value="Mpm1"/>
</dbReference>